<dbReference type="STRING" id="886377.Murru_2610"/>
<sequence>MKPQFFKMKKILLALFLVPCLALAQDDLLEEIDTVTVQNDYEIAAFKGLKIVNFETTKMVPKSRLYFVVSHRFGSIKTGIEDFFGLDQAVTRLNFIYGITDGINLGISRSSFEKTYESSLKLRLVRQSENGAPFNIVSFNTVLLNGALDKDNLPGLGFEHRLSYAVQALISRKMSQKLSLEVIPTFFHDNLVSLDEQDNSQYAIGFGGRYKISNRVSLNADYGVHLNRASNSPFKNPLSVGVDIETGGHVFQLHFTNAQPMNINTFLNQATGDWDKADIYFGFNLLRIF</sequence>
<feature type="chain" id="PRO_5003435528" description="DUF5777 domain-containing protein" evidence="1">
    <location>
        <begin position="25"/>
        <end position="289"/>
    </location>
</feature>
<dbReference type="HOGENOM" id="CLU_079021_0_0_10"/>
<dbReference type="KEGG" id="mrs:Murru_2610"/>
<dbReference type="EMBL" id="CP002999">
    <property type="protein sequence ID" value="AEM71645.1"/>
    <property type="molecule type" value="Genomic_DNA"/>
</dbReference>
<protein>
    <recommendedName>
        <fullName evidence="2">DUF5777 domain-containing protein</fullName>
    </recommendedName>
</protein>
<dbReference type="Proteomes" id="UP000008908">
    <property type="component" value="Chromosome"/>
</dbReference>
<dbReference type="Pfam" id="PF19089">
    <property type="entry name" value="DUF5777"/>
    <property type="match status" value="1"/>
</dbReference>
<gene>
    <name evidence="3" type="ordered locus">Murru_2610</name>
</gene>
<keyword evidence="4" id="KW-1185">Reference proteome</keyword>
<evidence type="ECO:0000259" key="2">
    <source>
        <dbReference type="Pfam" id="PF19089"/>
    </source>
</evidence>
<proteinExistence type="predicted"/>
<dbReference type="InterPro" id="IPR045916">
    <property type="entry name" value="DUF5777"/>
</dbReference>
<name>G2PQK8_ALLRU</name>
<reference evidence="4" key="1">
    <citation type="submission" date="2011-08" db="EMBL/GenBank/DDBJ databases">
        <title>The complete genome of Muricauda ruestringensis DSM 13258.</title>
        <authorList>
            <person name="Lucas S."/>
            <person name="Han J."/>
            <person name="Lapidus A."/>
            <person name="Bruce D."/>
            <person name="Goodwin L."/>
            <person name="Pitluck S."/>
            <person name="Peters L."/>
            <person name="Kyrpides N."/>
            <person name="Mavromatis K."/>
            <person name="Ivanova N."/>
            <person name="Ovchinnikova G."/>
            <person name="Teshima H."/>
            <person name="Detter J.C."/>
            <person name="Tapia R."/>
            <person name="Han C."/>
            <person name="Land M."/>
            <person name="Hauser L."/>
            <person name="Markowitz V."/>
            <person name="Cheng J.-F."/>
            <person name="Hugenholtz P."/>
            <person name="Woyke T."/>
            <person name="Wu D."/>
            <person name="Spring S."/>
            <person name="Schroeder M."/>
            <person name="Brambilla E."/>
            <person name="Klenk H.-P."/>
            <person name="Eisen J.A."/>
        </authorList>
    </citation>
    <scope>NUCLEOTIDE SEQUENCE [LARGE SCALE GENOMIC DNA]</scope>
    <source>
        <strain evidence="4">DSM 13258 / LMG 19739 / B1</strain>
    </source>
</reference>
<organism evidence="3 4">
    <name type="scientific">Allomuricauda ruestringensis (strain DSM 13258 / CIP 107369 / LMG 19739 / B1)</name>
    <name type="common">Muricauda ruestringensis</name>
    <dbReference type="NCBI Taxonomy" id="886377"/>
    <lineage>
        <taxon>Bacteria</taxon>
        <taxon>Pseudomonadati</taxon>
        <taxon>Bacteroidota</taxon>
        <taxon>Flavobacteriia</taxon>
        <taxon>Flavobacteriales</taxon>
        <taxon>Flavobacteriaceae</taxon>
        <taxon>Flagellimonas</taxon>
    </lineage>
</organism>
<keyword evidence="1" id="KW-0732">Signal</keyword>
<accession>G2PQK8</accession>
<evidence type="ECO:0000256" key="1">
    <source>
        <dbReference type="SAM" id="SignalP"/>
    </source>
</evidence>
<dbReference type="eggNOG" id="COG3637">
    <property type="taxonomic scope" value="Bacteria"/>
</dbReference>
<feature type="signal peptide" evidence="1">
    <location>
        <begin position="1"/>
        <end position="24"/>
    </location>
</feature>
<evidence type="ECO:0000313" key="3">
    <source>
        <dbReference type="EMBL" id="AEM71645.1"/>
    </source>
</evidence>
<evidence type="ECO:0000313" key="4">
    <source>
        <dbReference type="Proteomes" id="UP000008908"/>
    </source>
</evidence>
<reference evidence="3 4" key="2">
    <citation type="journal article" date="2012" name="Stand. Genomic Sci.">
        <title>Complete genome sequence of the facultatively anaerobic, appendaged bacterium Muricauda ruestringensis type strain (B1(T)).</title>
        <authorList>
            <person name="Huntemann M."/>
            <person name="Teshima H."/>
            <person name="Lapidus A."/>
            <person name="Nolan M."/>
            <person name="Lucas S."/>
            <person name="Hammon N."/>
            <person name="Deshpande S."/>
            <person name="Cheng J.F."/>
            <person name="Tapia R."/>
            <person name="Goodwin L.A."/>
            <person name="Pitluck S."/>
            <person name="Liolios K."/>
            <person name="Pagani I."/>
            <person name="Ivanova N."/>
            <person name="Mavromatis K."/>
            <person name="Mikhailova N."/>
            <person name="Pati A."/>
            <person name="Chen A."/>
            <person name="Palaniappan K."/>
            <person name="Land M."/>
            <person name="Hauser L."/>
            <person name="Pan C."/>
            <person name="Brambilla E.M."/>
            <person name="Rohde M."/>
            <person name="Spring S."/>
            <person name="Goker M."/>
            <person name="Detter J.C."/>
            <person name="Bristow J."/>
            <person name="Eisen J.A."/>
            <person name="Markowitz V."/>
            <person name="Hugenholtz P."/>
            <person name="Kyrpides N.C."/>
            <person name="Klenk H.P."/>
            <person name="Woyke T."/>
        </authorList>
    </citation>
    <scope>NUCLEOTIDE SEQUENCE [LARGE SCALE GENOMIC DNA]</scope>
    <source>
        <strain evidence="4">DSM 13258 / LMG 19739 / B1</strain>
    </source>
</reference>
<dbReference type="AlphaFoldDB" id="G2PQK8"/>
<feature type="domain" description="DUF5777" evidence="2">
    <location>
        <begin position="46"/>
        <end position="289"/>
    </location>
</feature>